<dbReference type="OrthoDB" id="7943907at2"/>
<dbReference type="GO" id="GO:0050650">
    <property type="term" value="P:chondroitin sulfate proteoglycan biosynthetic process"/>
    <property type="evidence" value="ECO:0007669"/>
    <property type="project" value="TreeGrafter"/>
</dbReference>
<evidence type="ECO:0000256" key="3">
    <source>
        <dbReference type="ARBA" id="ARBA00022676"/>
    </source>
</evidence>
<dbReference type="Pfam" id="PF02485">
    <property type="entry name" value="Branch"/>
    <property type="match status" value="1"/>
</dbReference>
<evidence type="ECO:0000256" key="6">
    <source>
        <dbReference type="ARBA" id="ARBA00022723"/>
    </source>
</evidence>
<keyword evidence="10" id="KW-0333">Golgi apparatus</keyword>
<keyword evidence="3" id="KW-0328">Glycosyltransferase</keyword>
<keyword evidence="9" id="KW-1133">Transmembrane helix</keyword>
<dbReference type="SUPFAM" id="SSF53448">
    <property type="entry name" value="Nucleotide-diphospho-sugar transferases"/>
    <property type="match status" value="1"/>
</dbReference>
<evidence type="ECO:0000256" key="9">
    <source>
        <dbReference type="ARBA" id="ARBA00022989"/>
    </source>
</evidence>
<evidence type="ECO:0000256" key="7">
    <source>
        <dbReference type="ARBA" id="ARBA00022824"/>
    </source>
</evidence>
<evidence type="ECO:0000256" key="11">
    <source>
        <dbReference type="ARBA" id="ARBA00023136"/>
    </source>
</evidence>
<dbReference type="GO" id="GO:0030158">
    <property type="term" value="F:protein xylosyltransferase activity"/>
    <property type="evidence" value="ECO:0007669"/>
    <property type="project" value="InterPro"/>
</dbReference>
<keyword evidence="8" id="KW-0735">Signal-anchor</keyword>
<dbReference type="STRING" id="1089455.MOPEL_060_00250"/>
<keyword evidence="6" id="KW-0479">Metal-binding</keyword>
<name>H5UQV1_9MICO</name>
<dbReference type="GO" id="GO:0016020">
    <property type="term" value="C:membrane"/>
    <property type="evidence" value="ECO:0007669"/>
    <property type="project" value="InterPro"/>
</dbReference>
<dbReference type="PANTHER" id="PTHR46025">
    <property type="entry name" value="XYLOSYLTRANSFERASE OXT"/>
    <property type="match status" value="1"/>
</dbReference>
<keyword evidence="5" id="KW-0812">Transmembrane</keyword>
<evidence type="ECO:0000256" key="14">
    <source>
        <dbReference type="ARBA" id="ARBA00042865"/>
    </source>
</evidence>
<evidence type="ECO:0000256" key="4">
    <source>
        <dbReference type="ARBA" id="ARBA00022679"/>
    </source>
</evidence>
<evidence type="ECO:0000256" key="10">
    <source>
        <dbReference type="ARBA" id="ARBA00023034"/>
    </source>
</evidence>
<dbReference type="PANTHER" id="PTHR46025:SF3">
    <property type="entry name" value="XYLOSYLTRANSFERASE OXT"/>
    <property type="match status" value="1"/>
</dbReference>
<keyword evidence="11" id="KW-0472">Membrane</keyword>
<protein>
    <recommendedName>
        <fullName evidence="14">Peptide O-xylosyltransferase</fullName>
    </recommendedName>
</protein>
<dbReference type="InterPro" id="IPR003406">
    <property type="entry name" value="Glyco_trans_14"/>
</dbReference>
<keyword evidence="16" id="KW-1185">Reference proteome</keyword>
<evidence type="ECO:0000256" key="2">
    <source>
        <dbReference type="ARBA" id="ARBA00004648"/>
    </source>
</evidence>
<gene>
    <name evidence="15" type="ORF">MOPEL_060_00250</name>
</gene>
<evidence type="ECO:0000313" key="15">
    <source>
        <dbReference type="EMBL" id="GAB48109.1"/>
    </source>
</evidence>
<dbReference type="InterPro" id="IPR029044">
    <property type="entry name" value="Nucleotide-diphossugar_trans"/>
</dbReference>
<evidence type="ECO:0000256" key="12">
    <source>
        <dbReference type="ARBA" id="ARBA00023157"/>
    </source>
</evidence>
<keyword evidence="12" id="KW-1015">Disulfide bond</keyword>
<evidence type="ECO:0000313" key="16">
    <source>
        <dbReference type="Proteomes" id="UP000004367"/>
    </source>
</evidence>
<organism evidence="15 16">
    <name type="scientific">Mobilicoccus pelagius NBRC 104925</name>
    <dbReference type="NCBI Taxonomy" id="1089455"/>
    <lineage>
        <taxon>Bacteria</taxon>
        <taxon>Bacillati</taxon>
        <taxon>Actinomycetota</taxon>
        <taxon>Actinomycetes</taxon>
        <taxon>Micrococcales</taxon>
        <taxon>Dermatophilaceae</taxon>
        <taxon>Mobilicoccus</taxon>
    </lineage>
</organism>
<dbReference type="EMBL" id="BAFE01000043">
    <property type="protein sequence ID" value="GAB48109.1"/>
    <property type="molecule type" value="Genomic_DNA"/>
</dbReference>
<evidence type="ECO:0000256" key="1">
    <source>
        <dbReference type="ARBA" id="ARBA00004323"/>
    </source>
</evidence>
<keyword evidence="4" id="KW-0808">Transferase</keyword>
<reference evidence="15 16" key="1">
    <citation type="submission" date="2012-02" db="EMBL/GenBank/DDBJ databases">
        <title>Whole genome shotgun sequence of Mobilicoccus pelagius NBRC 104925.</title>
        <authorList>
            <person name="Yoshida Y."/>
            <person name="Hosoyama A."/>
            <person name="Tsuchikane K."/>
            <person name="Katsumata H."/>
            <person name="Yamazaki S."/>
            <person name="Fujita N."/>
        </authorList>
    </citation>
    <scope>NUCLEOTIDE SEQUENCE [LARGE SCALE GENOMIC DNA]</scope>
    <source>
        <strain evidence="15 16">NBRC 104925</strain>
    </source>
</reference>
<keyword evidence="13" id="KW-0325">Glycoprotein</keyword>
<accession>H5UQV1</accession>
<dbReference type="AlphaFoldDB" id="H5UQV1"/>
<dbReference type="GO" id="GO:0046872">
    <property type="term" value="F:metal ion binding"/>
    <property type="evidence" value="ECO:0007669"/>
    <property type="project" value="UniProtKB-KW"/>
</dbReference>
<dbReference type="eggNOG" id="ENOG5031QRD">
    <property type="taxonomic scope" value="Bacteria"/>
</dbReference>
<dbReference type="Proteomes" id="UP000004367">
    <property type="component" value="Unassembled WGS sequence"/>
</dbReference>
<dbReference type="InterPro" id="IPR043538">
    <property type="entry name" value="XYLT"/>
</dbReference>
<evidence type="ECO:0000256" key="5">
    <source>
        <dbReference type="ARBA" id="ARBA00022692"/>
    </source>
</evidence>
<sequence>MTTPLAVVVLAHDRPQHLHRLVDALHPFPIFLHVDASVPDARHAELVSDLPERVRLLPRVRTEWAGVGLVVAELLGYRAALEETDASHIAVLSGSDYPLHDADGLTARLAHAGDRSLVAFHDLPYDRWGPMRGYDRFVFVNRPWRRHRLFLPLPRPWPRGIHPAGGSALKVLSRTHAERVVTVVAERPDIRRYFTGVWIPDETLVPSVLTSPEFSPYWDEEVADVPQPWFIDWSQAPTQSPEWLIDDHFDAIARAARRPDGPLFARKFGDGSDALLDRIDVELRGRR</sequence>
<comment type="caution">
    <text evidence="15">The sequence shown here is derived from an EMBL/GenBank/DDBJ whole genome shotgun (WGS) entry which is preliminary data.</text>
</comment>
<proteinExistence type="predicted"/>
<dbReference type="GO" id="GO:0015012">
    <property type="term" value="P:heparan sulfate proteoglycan biosynthetic process"/>
    <property type="evidence" value="ECO:0007669"/>
    <property type="project" value="TreeGrafter"/>
</dbReference>
<evidence type="ECO:0000256" key="13">
    <source>
        <dbReference type="ARBA" id="ARBA00023180"/>
    </source>
</evidence>
<keyword evidence="7" id="KW-0256">Endoplasmic reticulum</keyword>
<comment type="subcellular location">
    <subcellularLocation>
        <location evidence="2">Endoplasmic reticulum membrane</location>
        <topology evidence="2">Single-pass type II membrane protein</topology>
    </subcellularLocation>
    <subcellularLocation>
        <location evidence="1">Golgi apparatus membrane</location>
        <topology evidence="1">Single-pass type II membrane protein</topology>
    </subcellularLocation>
</comment>
<evidence type="ECO:0000256" key="8">
    <source>
        <dbReference type="ARBA" id="ARBA00022968"/>
    </source>
</evidence>
<dbReference type="RefSeq" id="WP_009482007.1">
    <property type="nucleotide sequence ID" value="NZ_BAFE01000043.1"/>
</dbReference>